<protein>
    <submittedName>
        <fullName evidence="1">Uncharacterized protein</fullName>
    </submittedName>
</protein>
<reference evidence="2" key="1">
    <citation type="journal article" date="2006" name="PLoS Biol.">
        <title>Macronuclear genome sequence of the ciliate Tetrahymena thermophila, a model eukaryote.</title>
        <authorList>
            <person name="Eisen J.A."/>
            <person name="Coyne R.S."/>
            <person name="Wu M."/>
            <person name="Wu D."/>
            <person name="Thiagarajan M."/>
            <person name="Wortman J.R."/>
            <person name="Badger J.H."/>
            <person name="Ren Q."/>
            <person name="Amedeo P."/>
            <person name="Jones K.M."/>
            <person name="Tallon L.J."/>
            <person name="Delcher A.L."/>
            <person name="Salzberg S.L."/>
            <person name="Silva J.C."/>
            <person name="Haas B.J."/>
            <person name="Majoros W.H."/>
            <person name="Farzad M."/>
            <person name="Carlton J.M."/>
            <person name="Smith R.K. Jr."/>
            <person name="Garg J."/>
            <person name="Pearlman R.E."/>
            <person name="Karrer K.M."/>
            <person name="Sun L."/>
            <person name="Manning G."/>
            <person name="Elde N.C."/>
            <person name="Turkewitz A.P."/>
            <person name="Asai D.J."/>
            <person name="Wilkes D.E."/>
            <person name="Wang Y."/>
            <person name="Cai H."/>
            <person name="Collins K."/>
            <person name="Stewart B.A."/>
            <person name="Lee S.R."/>
            <person name="Wilamowska K."/>
            <person name="Weinberg Z."/>
            <person name="Ruzzo W.L."/>
            <person name="Wloga D."/>
            <person name="Gaertig J."/>
            <person name="Frankel J."/>
            <person name="Tsao C.-C."/>
            <person name="Gorovsky M.A."/>
            <person name="Keeling P.J."/>
            <person name="Waller R.F."/>
            <person name="Patron N.J."/>
            <person name="Cherry J.M."/>
            <person name="Stover N.A."/>
            <person name="Krieger C.J."/>
            <person name="del Toro C."/>
            <person name="Ryder H.F."/>
            <person name="Williamson S.C."/>
            <person name="Barbeau R.A."/>
            <person name="Hamilton E.P."/>
            <person name="Orias E."/>
        </authorList>
    </citation>
    <scope>NUCLEOTIDE SEQUENCE [LARGE SCALE GENOMIC DNA]</scope>
    <source>
        <strain evidence="2">SB210</strain>
    </source>
</reference>
<accession>W7XF87</accession>
<keyword evidence="2" id="KW-1185">Reference proteome</keyword>
<name>W7XF87_TETTS</name>
<dbReference type="InParanoid" id="W7XF87"/>
<dbReference type="Proteomes" id="UP000009168">
    <property type="component" value="Unassembled WGS sequence"/>
</dbReference>
<dbReference type="RefSeq" id="XP_012650998.1">
    <property type="nucleotide sequence ID" value="XM_012795544.1"/>
</dbReference>
<dbReference type="AlphaFoldDB" id="W7XF87"/>
<dbReference type="KEGG" id="tet:TTHERM_000066759"/>
<dbReference type="GeneID" id="24437076"/>
<proteinExistence type="predicted"/>
<gene>
    <name evidence="1" type="ORF">TTHERM_000066759</name>
</gene>
<organism evidence="1 2">
    <name type="scientific">Tetrahymena thermophila (strain SB210)</name>
    <dbReference type="NCBI Taxonomy" id="312017"/>
    <lineage>
        <taxon>Eukaryota</taxon>
        <taxon>Sar</taxon>
        <taxon>Alveolata</taxon>
        <taxon>Ciliophora</taxon>
        <taxon>Intramacronucleata</taxon>
        <taxon>Oligohymenophorea</taxon>
        <taxon>Hymenostomatida</taxon>
        <taxon>Tetrahymenina</taxon>
        <taxon>Tetrahymenidae</taxon>
        <taxon>Tetrahymena</taxon>
    </lineage>
</organism>
<dbReference type="EMBL" id="GG662853">
    <property type="protein sequence ID" value="EWS76467.1"/>
    <property type="molecule type" value="Genomic_DNA"/>
</dbReference>
<evidence type="ECO:0000313" key="2">
    <source>
        <dbReference type="Proteomes" id="UP000009168"/>
    </source>
</evidence>
<evidence type="ECO:0000313" key="1">
    <source>
        <dbReference type="EMBL" id="EWS76467.1"/>
    </source>
</evidence>
<sequence length="414" mass="48577">MKTFFQKKDHSNLKVKQYIKQTIELTNLTDSVILFLSLRERNPFIVKKATLNYHDFLNWDIKKLPLIGQSINVLMPPQIASFHDEAINVYYYQSQKYNEDSLTLDSISQREQIGIDGRGWATCYMIYFQLTIFSATEIGICSRIQKQKEFTDCLIADAKTLQIIAISENLHEKLIGHNNLSNQIKNIKINMIMKDIENFIEELNQNNSEYGLLETVLTKPSIELLRRHSLIQKSVRQQDNEEAVAFQLKADCIYKKSKYLRIIQIKVISLRQINSSQDNLNELEPEKIKRISSIFDDKKLFQSKIFNQNEKNFFHLQTLSFNKFQNSPISRFSKIENFDDETPTAKRQLSQRTELIVSQTQSNNDNLYLTDRIFSNSSKYFQNILFTFFFENIIPSSQLEKRIENIHKIKMSGS</sequence>